<reference evidence="2 3" key="1">
    <citation type="submission" date="2024-02" db="EMBL/GenBank/DDBJ databases">
        <title>A draft genome for the cacao thread blight pathogen Marasmius crinis-equi.</title>
        <authorList>
            <person name="Cohen S.P."/>
            <person name="Baruah I.K."/>
            <person name="Amoako-Attah I."/>
            <person name="Bukari Y."/>
            <person name="Meinhardt L.W."/>
            <person name="Bailey B.A."/>
        </authorList>
    </citation>
    <scope>NUCLEOTIDE SEQUENCE [LARGE SCALE GENOMIC DNA]</scope>
    <source>
        <strain evidence="2 3">GH-76</strain>
    </source>
</reference>
<evidence type="ECO:0000313" key="2">
    <source>
        <dbReference type="EMBL" id="KAL0573492.1"/>
    </source>
</evidence>
<dbReference type="SUPFAM" id="SSF52047">
    <property type="entry name" value="RNI-like"/>
    <property type="match status" value="1"/>
</dbReference>
<evidence type="ECO:0000313" key="3">
    <source>
        <dbReference type="Proteomes" id="UP001465976"/>
    </source>
</evidence>
<dbReference type="EMBL" id="JBAHYK010000499">
    <property type="protein sequence ID" value="KAL0573492.1"/>
    <property type="molecule type" value="Genomic_DNA"/>
</dbReference>
<proteinExistence type="predicted"/>
<dbReference type="InterPro" id="IPR032675">
    <property type="entry name" value="LRR_dom_sf"/>
</dbReference>
<comment type="caution">
    <text evidence="2">The sequence shown here is derived from an EMBL/GenBank/DDBJ whole genome shotgun (WGS) entry which is preliminary data.</text>
</comment>
<sequence>MVSHSFNSSARPLLATRLNIRERDRLTFWSYMATHGELERSHRFGSATIDLSVNPGEILALLRVAVTSDIRSVEFGQSTPTAPGWGLSIGRDALEAIVRQIPEARHFTLFPLSTRFQFNLLLGAVSKLTSLEIHSPLAYPSSYTTPYLTLPLLHTLTLFYVDNKMSALTFICDVAAHLTAPALKTLSIINCLNEVVAVQQLISHFSVGLETLVLLNCDSPRIDDASPLPNLPTLQTLEVDLSWAARFINEDAELVQNLPALRRIVLQTDTRDVLAGLDDAFVDWSPLLSGVRDVGSQLHDVVCAYRAPEWGLRQSFVSAVRRRFEIPGPPLPPSVTFSEDLRPPFPLQHGFADHRPRPAFHNTGGWASPAPDDDTLW</sequence>
<accession>A0ABR3FDX9</accession>
<organism evidence="2 3">
    <name type="scientific">Marasmius crinis-equi</name>
    <dbReference type="NCBI Taxonomy" id="585013"/>
    <lineage>
        <taxon>Eukaryota</taxon>
        <taxon>Fungi</taxon>
        <taxon>Dikarya</taxon>
        <taxon>Basidiomycota</taxon>
        <taxon>Agaricomycotina</taxon>
        <taxon>Agaricomycetes</taxon>
        <taxon>Agaricomycetidae</taxon>
        <taxon>Agaricales</taxon>
        <taxon>Marasmiineae</taxon>
        <taxon>Marasmiaceae</taxon>
        <taxon>Marasmius</taxon>
    </lineage>
</organism>
<gene>
    <name evidence="2" type="ORF">V5O48_008469</name>
</gene>
<name>A0ABR3FDX9_9AGAR</name>
<protein>
    <submittedName>
        <fullName evidence="2">Uncharacterized protein</fullName>
    </submittedName>
</protein>
<evidence type="ECO:0000256" key="1">
    <source>
        <dbReference type="SAM" id="MobiDB-lite"/>
    </source>
</evidence>
<dbReference type="Proteomes" id="UP001465976">
    <property type="component" value="Unassembled WGS sequence"/>
</dbReference>
<keyword evidence="3" id="KW-1185">Reference proteome</keyword>
<dbReference type="Gene3D" id="3.80.10.10">
    <property type="entry name" value="Ribonuclease Inhibitor"/>
    <property type="match status" value="1"/>
</dbReference>
<feature type="region of interest" description="Disordered" evidence="1">
    <location>
        <begin position="358"/>
        <end position="377"/>
    </location>
</feature>